<dbReference type="Proteomes" id="UP000319375">
    <property type="component" value="Unassembled WGS sequence"/>
</dbReference>
<dbReference type="EMBL" id="VIGX01000027">
    <property type="protein sequence ID" value="TWS25516.1"/>
    <property type="molecule type" value="Genomic_DNA"/>
</dbReference>
<keyword evidence="3" id="KW-1185">Reference proteome</keyword>
<comment type="caution">
    <text evidence="2">The sequence shown here is derived from an EMBL/GenBank/DDBJ whole genome shotgun (WGS) entry which is preliminary data.</text>
</comment>
<dbReference type="RefSeq" id="WP_146489287.1">
    <property type="nucleotide sequence ID" value="NZ_VIGX01000027.1"/>
</dbReference>
<evidence type="ECO:0000313" key="3">
    <source>
        <dbReference type="Proteomes" id="UP000319375"/>
    </source>
</evidence>
<dbReference type="Pfam" id="PF26526">
    <property type="entry name" value="DUF8175"/>
    <property type="match status" value="1"/>
</dbReference>
<gene>
    <name evidence="2" type="ORF">FK530_23110</name>
</gene>
<name>A0A5C5RR44_9ACTN</name>
<evidence type="ECO:0000313" key="2">
    <source>
        <dbReference type="EMBL" id="TWS25516.1"/>
    </source>
</evidence>
<proteinExistence type="predicted"/>
<reference evidence="2 3" key="1">
    <citation type="submission" date="2019-06" db="EMBL/GenBank/DDBJ databases">
        <title>Tsukamurella conjunctivitidis sp. nov., Tsukamurella assacharolytica sp. nov. and Tsukamurella sputae sp. nov. isolated from patients with conjunctivitis, bacteraemia (lymphoma) and respiratory infection (sputum) in Hong Kong.</title>
        <authorList>
            <person name="Teng J.L.L."/>
            <person name="Lee H.H."/>
            <person name="Fong J.Y.H."/>
            <person name="Fok K.M.N."/>
            <person name="Lau S.K.P."/>
            <person name="Woo P.C.Y."/>
        </authorList>
    </citation>
    <scope>NUCLEOTIDE SEQUENCE [LARGE SCALE GENOMIC DNA]</scope>
    <source>
        <strain evidence="2 3">HKU72</strain>
    </source>
</reference>
<accession>A0A5C5RR44</accession>
<evidence type="ECO:0000259" key="1">
    <source>
        <dbReference type="Pfam" id="PF26526"/>
    </source>
</evidence>
<organism evidence="2 3">
    <name type="scientific">Tsukamurella conjunctivitidis</name>
    <dbReference type="NCBI Taxonomy" id="2592068"/>
    <lineage>
        <taxon>Bacteria</taxon>
        <taxon>Bacillati</taxon>
        <taxon>Actinomycetota</taxon>
        <taxon>Actinomycetes</taxon>
        <taxon>Mycobacteriales</taxon>
        <taxon>Tsukamurellaceae</taxon>
        <taxon>Tsukamurella</taxon>
    </lineage>
</organism>
<dbReference type="AlphaFoldDB" id="A0A5C5RR44"/>
<feature type="domain" description="DUF8175" evidence="1">
    <location>
        <begin position="32"/>
        <end position="193"/>
    </location>
</feature>
<protein>
    <recommendedName>
        <fullName evidence="1">DUF8175 domain-containing protein</fullName>
    </recommendedName>
</protein>
<dbReference type="OrthoDB" id="4426844at2"/>
<sequence>MIESAVTFLRTRRGVLITAIAVVAAIIVVATSCGGGESTTGAAGGPTNLSWTKFNGVEVPVADQGPKNRTEPAPTGYERDSAGAALAAINAATRNGIARNDNTGQGEWIAVTRDLIAPGRGRDWWIAQRIRMNTTTVNPTLAPTVMAYKVTTFTNDGAKIDVFARQTDSSLTVNHLEVVWTAANDWGLVIPVPPCKAGTETTPTALPGQVTPQATCQPDLSKLPPAIEAVKEIPKDAVQLRSA</sequence>
<dbReference type="InterPro" id="IPR058488">
    <property type="entry name" value="DUF8175"/>
</dbReference>